<dbReference type="EMBL" id="CAJNOL010000052">
    <property type="protein sequence ID" value="CAF0792259.1"/>
    <property type="molecule type" value="Genomic_DNA"/>
</dbReference>
<sequence length="102" mass="11585">MLNIANVVRSFNQLVEEKYPDCKEDGPSPRDDVTADQLFLVLQLLTTSCDMIEGDITLNIDDYDDDKSYTSESDINEETHTASSHSDSYQTIRDIVEFADTR</sequence>
<dbReference type="Proteomes" id="UP000663823">
    <property type="component" value="Unassembled WGS sequence"/>
</dbReference>
<dbReference type="Proteomes" id="UP000663874">
    <property type="component" value="Unassembled WGS sequence"/>
</dbReference>
<name>A0A813SA12_9BILA</name>
<dbReference type="Proteomes" id="UP000663870">
    <property type="component" value="Unassembled WGS sequence"/>
</dbReference>
<evidence type="ECO:0000313" key="4">
    <source>
        <dbReference type="EMBL" id="CAF0832930.1"/>
    </source>
</evidence>
<dbReference type="AlphaFoldDB" id="A0A813SA12"/>
<evidence type="ECO:0000313" key="2">
    <source>
        <dbReference type="EMBL" id="CAF0792259.1"/>
    </source>
</evidence>
<organism evidence="2 8">
    <name type="scientific">Rotaria sordida</name>
    <dbReference type="NCBI Taxonomy" id="392033"/>
    <lineage>
        <taxon>Eukaryota</taxon>
        <taxon>Metazoa</taxon>
        <taxon>Spiralia</taxon>
        <taxon>Gnathifera</taxon>
        <taxon>Rotifera</taxon>
        <taxon>Eurotatoria</taxon>
        <taxon>Bdelloidea</taxon>
        <taxon>Philodinida</taxon>
        <taxon>Philodinidae</taxon>
        <taxon>Rotaria</taxon>
    </lineage>
</organism>
<dbReference type="EMBL" id="CAJNOL010000053">
    <property type="protein sequence ID" value="CAF0793676.1"/>
    <property type="molecule type" value="Genomic_DNA"/>
</dbReference>
<dbReference type="EMBL" id="CAJNOO010000303">
    <property type="protein sequence ID" value="CAF0896605.1"/>
    <property type="molecule type" value="Genomic_DNA"/>
</dbReference>
<keyword evidence="8" id="KW-1185">Reference proteome</keyword>
<accession>A0A813SA12</accession>
<dbReference type="Proteomes" id="UP000663854">
    <property type="component" value="Unassembled WGS sequence"/>
</dbReference>
<protein>
    <submittedName>
        <fullName evidence="2">Uncharacterized protein</fullName>
    </submittedName>
</protein>
<dbReference type="Proteomes" id="UP000663882">
    <property type="component" value="Unassembled WGS sequence"/>
</dbReference>
<evidence type="ECO:0000313" key="7">
    <source>
        <dbReference type="EMBL" id="CAF4159736.1"/>
    </source>
</evidence>
<evidence type="ECO:0000313" key="5">
    <source>
        <dbReference type="EMBL" id="CAF0896605.1"/>
    </source>
</evidence>
<dbReference type="EMBL" id="CAJOBE010013088">
    <property type="protein sequence ID" value="CAF4159736.1"/>
    <property type="molecule type" value="Genomic_DNA"/>
</dbReference>
<proteinExistence type="predicted"/>
<evidence type="ECO:0000313" key="8">
    <source>
        <dbReference type="Proteomes" id="UP000663870"/>
    </source>
</evidence>
<gene>
    <name evidence="7" type="ORF">FNK824_LOCUS34125</name>
    <name evidence="2" type="ORF">JXQ802_LOCUS3792</name>
    <name evidence="3" type="ORF">JXQ802_LOCUS3859</name>
    <name evidence="6" type="ORF">OTI717_LOCUS34111</name>
    <name evidence="4" type="ORF">PYM288_LOCUS6180</name>
    <name evidence="5" type="ORF">RFH988_LOCUS8769</name>
</gene>
<dbReference type="EMBL" id="CAJNOH010000068">
    <property type="protein sequence ID" value="CAF0832930.1"/>
    <property type="molecule type" value="Genomic_DNA"/>
</dbReference>
<comment type="caution">
    <text evidence="2">The sequence shown here is derived from an EMBL/GenBank/DDBJ whole genome shotgun (WGS) entry which is preliminary data.</text>
</comment>
<reference evidence="2" key="1">
    <citation type="submission" date="2021-02" db="EMBL/GenBank/DDBJ databases">
        <authorList>
            <person name="Nowell W R."/>
        </authorList>
    </citation>
    <scope>NUCLEOTIDE SEQUENCE</scope>
</reference>
<evidence type="ECO:0000313" key="3">
    <source>
        <dbReference type="EMBL" id="CAF0793676.1"/>
    </source>
</evidence>
<evidence type="ECO:0000256" key="1">
    <source>
        <dbReference type="SAM" id="MobiDB-lite"/>
    </source>
</evidence>
<dbReference type="EMBL" id="CAJOAX010011824">
    <property type="protein sequence ID" value="CAF4100641.1"/>
    <property type="molecule type" value="Genomic_DNA"/>
</dbReference>
<evidence type="ECO:0000313" key="6">
    <source>
        <dbReference type="EMBL" id="CAF4100641.1"/>
    </source>
</evidence>
<feature type="region of interest" description="Disordered" evidence="1">
    <location>
        <begin position="69"/>
        <end position="88"/>
    </location>
</feature>